<evidence type="ECO:0000313" key="2">
    <source>
        <dbReference type="EMBL" id="KII65738.1"/>
    </source>
</evidence>
<proteinExistence type="predicted"/>
<name>A0A0C2J9E3_THEKT</name>
<comment type="caution">
    <text evidence="2">The sequence shown here is derived from an EMBL/GenBank/DDBJ whole genome shotgun (WGS) entry which is preliminary data.</text>
</comment>
<feature type="chain" id="PRO_5002150927" evidence="1">
    <location>
        <begin position="17"/>
        <end position="227"/>
    </location>
</feature>
<gene>
    <name evidence="2" type="ORF">RF11_04370</name>
</gene>
<sequence>MISILFLLLINIISETEEIDISNDTRYLKSQKTTQTYQSKNIQAYIVRLYINKYDLGASERGEDFTTCQDLKKNTIYISTSKTDGNGRTYSVIYFVDLQSHSFHIIHSFINKYHTMFRNIYCSSEILIITVTDNRSVYAINRTNNDIFNWEVGYVVEVLFDENNHNNVAILTAGKKVNQSNYLLYVLDMSKHRWVMISEDVTMAHWYFLILQRNDDILFYLCTFFNK</sequence>
<keyword evidence="1" id="KW-0732">Signal</keyword>
<dbReference type="EMBL" id="JWZT01003733">
    <property type="protein sequence ID" value="KII65738.1"/>
    <property type="molecule type" value="Genomic_DNA"/>
</dbReference>
<reference evidence="2 3" key="1">
    <citation type="journal article" date="2014" name="Genome Biol. Evol.">
        <title>The genome of the myxosporean Thelohanellus kitauei shows adaptations to nutrient acquisition within its fish host.</title>
        <authorList>
            <person name="Yang Y."/>
            <person name="Xiong J."/>
            <person name="Zhou Z."/>
            <person name="Huo F."/>
            <person name="Miao W."/>
            <person name="Ran C."/>
            <person name="Liu Y."/>
            <person name="Zhang J."/>
            <person name="Feng J."/>
            <person name="Wang M."/>
            <person name="Wang M."/>
            <person name="Wang L."/>
            <person name="Yao B."/>
        </authorList>
    </citation>
    <scope>NUCLEOTIDE SEQUENCE [LARGE SCALE GENOMIC DNA]</scope>
    <source>
        <strain evidence="2">Wuqing</strain>
    </source>
</reference>
<protein>
    <submittedName>
        <fullName evidence="2">Uncharacterized protein</fullName>
    </submittedName>
</protein>
<evidence type="ECO:0000313" key="3">
    <source>
        <dbReference type="Proteomes" id="UP000031668"/>
    </source>
</evidence>
<organism evidence="2 3">
    <name type="scientific">Thelohanellus kitauei</name>
    <name type="common">Myxosporean</name>
    <dbReference type="NCBI Taxonomy" id="669202"/>
    <lineage>
        <taxon>Eukaryota</taxon>
        <taxon>Metazoa</taxon>
        <taxon>Cnidaria</taxon>
        <taxon>Myxozoa</taxon>
        <taxon>Myxosporea</taxon>
        <taxon>Bivalvulida</taxon>
        <taxon>Platysporina</taxon>
        <taxon>Myxobolidae</taxon>
        <taxon>Thelohanellus</taxon>
    </lineage>
</organism>
<dbReference type="AlphaFoldDB" id="A0A0C2J9E3"/>
<dbReference type="Proteomes" id="UP000031668">
    <property type="component" value="Unassembled WGS sequence"/>
</dbReference>
<keyword evidence="3" id="KW-1185">Reference proteome</keyword>
<feature type="signal peptide" evidence="1">
    <location>
        <begin position="1"/>
        <end position="16"/>
    </location>
</feature>
<evidence type="ECO:0000256" key="1">
    <source>
        <dbReference type="SAM" id="SignalP"/>
    </source>
</evidence>
<accession>A0A0C2J9E3</accession>